<dbReference type="Proteomes" id="UP000830434">
    <property type="component" value="Chromosome"/>
</dbReference>
<sequence length="264" mass="29048">MNVRHLYLFGRASFLKSLILMRRYLFNTVAQIVSMYLLFAVMFFGGRQVAGAAITDSIEGIIVGYFLWMLIMSAYSSIAGNINNEAQWGTLEQLYMSPLGFDRIVGVKTFVNVCVSLFLASTLLGLMVVTMTLVSAEVTLSFNVLTVVPILVLTLAPAVGLGYIFGGLALLYKRVESAFQLMQFAFIGLIAAPVEQFPAFKFAPFSLGSYLLRQSMSEQKTLLELPPADLALLAGLAVVYLGVGYGLFRIIQRKARERGVLGEY</sequence>
<dbReference type="AlphaFoldDB" id="A0A8U0IEW1"/>
<feature type="transmembrane region" description="Helical" evidence="1">
    <location>
        <begin position="184"/>
        <end position="210"/>
    </location>
</feature>
<protein>
    <submittedName>
        <fullName evidence="2">ABC transporter permease</fullName>
    </submittedName>
</protein>
<feature type="transmembrane region" description="Helical" evidence="1">
    <location>
        <begin position="146"/>
        <end position="172"/>
    </location>
</feature>
<feature type="transmembrane region" description="Helical" evidence="1">
    <location>
        <begin position="230"/>
        <end position="248"/>
    </location>
</feature>
<evidence type="ECO:0000313" key="2">
    <source>
        <dbReference type="EMBL" id="UPV99606.1"/>
    </source>
</evidence>
<dbReference type="PANTHER" id="PTHR43229:SF2">
    <property type="entry name" value="NODULATION PROTEIN J"/>
    <property type="match status" value="1"/>
</dbReference>
<feature type="transmembrane region" description="Helical" evidence="1">
    <location>
        <begin position="24"/>
        <end position="44"/>
    </location>
</feature>
<dbReference type="GeneID" id="72190971"/>
<dbReference type="EMBL" id="CP096658">
    <property type="protein sequence ID" value="UPV99606.1"/>
    <property type="molecule type" value="Genomic_DNA"/>
</dbReference>
<keyword evidence="1" id="KW-0812">Transmembrane</keyword>
<keyword evidence="3" id="KW-1185">Reference proteome</keyword>
<name>A0A8U0IEW1_9EURY</name>
<gene>
    <name evidence="2" type="ORF">M0R88_13910</name>
</gene>
<dbReference type="RefSeq" id="WP_248654098.1">
    <property type="nucleotide sequence ID" value="NZ_CP096658.1"/>
</dbReference>
<evidence type="ECO:0000313" key="3">
    <source>
        <dbReference type="Proteomes" id="UP000830434"/>
    </source>
</evidence>
<proteinExistence type="predicted"/>
<dbReference type="InterPro" id="IPR051784">
    <property type="entry name" value="Nod_factor_ABC_transporter"/>
</dbReference>
<reference evidence="2" key="1">
    <citation type="submission" date="2022-04" db="EMBL/GenBank/DDBJ databases">
        <title>Diverse halophilic archaea isolated from saline environments.</title>
        <authorList>
            <person name="Cui H.-L."/>
        </authorList>
    </citation>
    <scope>NUCLEOTIDE SEQUENCE</scope>
    <source>
        <strain evidence="2">XZYJT40</strain>
    </source>
</reference>
<keyword evidence="1" id="KW-1133">Transmembrane helix</keyword>
<keyword evidence="1" id="KW-0472">Membrane</keyword>
<dbReference type="KEGG" id="haxz:M0R88_13910"/>
<dbReference type="PANTHER" id="PTHR43229">
    <property type="entry name" value="NODULATION PROTEIN J"/>
    <property type="match status" value="1"/>
</dbReference>
<evidence type="ECO:0000256" key="1">
    <source>
        <dbReference type="SAM" id="Phobius"/>
    </source>
</evidence>
<organism evidence="2 3">
    <name type="scientific">Halorussus gelatinilyticus</name>
    <dbReference type="NCBI Taxonomy" id="2937524"/>
    <lineage>
        <taxon>Archaea</taxon>
        <taxon>Methanobacteriati</taxon>
        <taxon>Methanobacteriota</taxon>
        <taxon>Stenosarchaea group</taxon>
        <taxon>Halobacteria</taxon>
        <taxon>Halobacteriales</taxon>
        <taxon>Haladaptataceae</taxon>
        <taxon>Halorussus</taxon>
    </lineage>
</organism>
<accession>A0A8U0IEW1</accession>
<feature type="transmembrane region" description="Helical" evidence="1">
    <location>
        <begin position="110"/>
        <end position="134"/>
    </location>
</feature>